<organism evidence="2 3">
    <name type="scientific">Neolentinus lepideus HHB14362 ss-1</name>
    <dbReference type="NCBI Taxonomy" id="1314782"/>
    <lineage>
        <taxon>Eukaryota</taxon>
        <taxon>Fungi</taxon>
        <taxon>Dikarya</taxon>
        <taxon>Basidiomycota</taxon>
        <taxon>Agaricomycotina</taxon>
        <taxon>Agaricomycetes</taxon>
        <taxon>Gloeophyllales</taxon>
        <taxon>Gloeophyllaceae</taxon>
        <taxon>Neolentinus</taxon>
    </lineage>
</organism>
<protein>
    <submittedName>
        <fullName evidence="2">Uncharacterized protein</fullName>
    </submittedName>
</protein>
<dbReference type="InParanoid" id="A0A165UJP2"/>
<sequence length="142" mass="16414">QYWAARALVAETLLSQETTHHEDIRRVISSEELKRSKEISEIRTIYERGQTKLERFIVRQAILGILCIFTFMTLGVVLNFHLNQKVSARPPTHFTIPILSPFTSVIEHEMSTVSFRTIACLILLGSLLLYAVYRRWVGRLRG</sequence>
<feature type="non-terminal residue" evidence="2">
    <location>
        <position position="1"/>
    </location>
</feature>
<proteinExistence type="predicted"/>
<gene>
    <name evidence="2" type="ORF">NEOLEDRAFT_1058840</name>
</gene>
<dbReference type="AlphaFoldDB" id="A0A165UJP2"/>
<reference evidence="2 3" key="1">
    <citation type="journal article" date="2016" name="Mol. Biol. Evol.">
        <title>Comparative Genomics of Early-Diverging Mushroom-Forming Fungi Provides Insights into the Origins of Lignocellulose Decay Capabilities.</title>
        <authorList>
            <person name="Nagy L.G."/>
            <person name="Riley R."/>
            <person name="Tritt A."/>
            <person name="Adam C."/>
            <person name="Daum C."/>
            <person name="Floudas D."/>
            <person name="Sun H."/>
            <person name="Yadav J.S."/>
            <person name="Pangilinan J."/>
            <person name="Larsson K.H."/>
            <person name="Matsuura K."/>
            <person name="Barry K."/>
            <person name="Labutti K."/>
            <person name="Kuo R."/>
            <person name="Ohm R.A."/>
            <person name="Bhattacharya S.S."/>
            <person name="Shirouzu T."/>
            <person name="Yoshinaga Y."/>
            <person name="Martin F.M."/>
            <person name="Grigoriev I.V."/>
            <person name="Hibbett D.S."/>
        </authorList>
    </citation>
    <scope>NUCLEOTIDE SEQUENCE [LARGE SCALE GENOMIC DNA]</scope>
    <source>
        <strain evidence="2 3">HHB14362 ss-1</strain>
    </source>
</reference>
<feature type="transmembrane region" description="Helical" evidence="1">
    <location>
        <begin position="113"/>
        <end position="133"/>
    </location>
</feature>
<name>A0A165UJP2_9AGAM</name>
<keyword evidence="1" id="KW-0812">Transmembrane</keyword>
<evidence type="ECO:0000313" key="2">
    <source>
        <dbReference type="EMBL" id="KZT28274.1"/>
    </source>
</evidence>
<evidence type="ECO:0000256" key="1">
    <source>
        <dbReference type="SAM" id="Phobius"/>
    </source>
</evidence>
<feature type="transmembrane region" description="Helical" evidence="1">
    <location>
        <begin position="61"/>
        <end position="82"/>
    </location>
</feature>
<dbReference type="Proteomes" id="UP000076761">
    <property type="component" value="Unassembled WGS sequence"/>
</dbReference>
<keyword evidence="3" id="KW-1185">Reference proteome</keyword>
<keyword evidence="1" id="KW-0472">Membrane</keyword>
<accession>A0A165UJP2</accession>
<dbReference type="OrthoDB" id="3265172at2759"/>
<evidence type="ECO:0000313" key="3">
    <source>
        <dbReference type="Proteomes" id="UP000076761"/>
    </source>
</evidence>
<dbReference type="EMBL" id="KV425558">
    <property type="protein sequence ID" value="KZT28274.1"/>
    <property type="molecule type" value="Genomic_DNA"/>
</dbReference>
<keyword evidence="1" id="KW-1133">Transmembrane helix</keyword>